<dbReference type="PANTHER" id="PTHR24225:SF0">
    <property type="entry name" value="N-FORMYL PEPTIDE RECEPTOR 2"/>
    <property type="match status" value="1"/>
</dbReference>
<evidence type="ECO:0000256" key="13">
    <source>
        <dbReference type="SAM" id="Phobius"/>
    </source>
</evidence>
<comment type="similarity">
    <text evidence="11">Belongs to the chemokine-like receptor (CMKLR) family.</text>
</comment>
<evidence type="ECO:0000256" key="10">
    <source>
        <dbReference type="ARBA" id="ARBA00023224"/>
    </source>
</evidence>
<keyword evidence="7" id="KW-1015">Disulfide bond</keyword>
<feature type="non-terminal residue" evidence="15">
    <location>
        <position position="328"/>
    </location>
</feature>
<dbReference type="FunFam" id="1.20.1070.10:FF:000034">
    <property type="entry name" value="G-protein coupled receptor 1"/>
    <property type="match status" value="1"/>
</dbReference>
<feature type="transmembrane region" description="Helical" evidence="13">
    <location>
        <begin position="144"/>
        <end position="166"/>
    </location>
</feature>
<feature type="transmembrane region" description="Helical" evidence="13">
    <location>
        <begin position="27"/>
        <end position="53"/>
    </location>
</feature>
<comment type="caution">
    <text evidence="15">The sequence shown here is derived from an EMBL/GenBank/DDBJ whole genome shotgun (WGS) entry which is preliminary data.</text>
</comment>
<dbReference type="Gene3D" id="1.20.1070.10">
    <property type="entry name" value="Rhodopsin 7-helix transmembrane proteins"/>
    <property type="match status" value="1"/>
</dbReference>
<evidence type="ECO:0000256" key="8">
    <source>
        <dbReference type="ARBA" id="ARBA00023170"/>
    </source>
</evidence>
<evidence type="ECO:0000313" key="16">
    <source>
        <dbReference type="Proteomes" id="UP000287033"/>
    </source>
</evidence>
<dbReference type="GO" id="GO:0007204">
    <property type="term" value="P:positive regulation of cytosolic calcium ion concentration"/>
    <property type="evidence" value="ECO:0007669"/>
    <property type="project" value="TreeGrafter"/>
</dbReference>
<dbReference type="PRINTS" id="PR00526">
    <property type="entry name" value="FMETLEUPHER"/>
</dbReference>
<reference evidence="15 16" key="1">
    <citation type="journal article" date="2018" name="Nat. Ecol. Evol.">
        <title>Shark genomes provide insights into elasmobranch evolution and the origin of vertebrates.</title>
        <authorList>
            <person name="Hara Y"/>
            <person name="Yamaguchi K"/>
            <person name="Onimaru K"/>
            <person name="Kadota M"/>
            <person name="Koyanagi M"/>
            <person name="Keeley SD"/>
            <person name="Tatsumi K"/>
            <person name="Tanaka K"/>
            <person name="Motone F"/>
            <person name="Kageyama Y"/>
            <person name="Nozu R"/>
            <person name="Adachi N"/>
            <person name="Nishimura O"/>
            <person name="Nakagawa R"/>
            <person name="Tanegashima C"/>
            <person name="Kiyatake I"/>
            <person name="Matsumoto R"/>
            <person name="Murakumo K"/>
            <person name="Nishida K"/>
            <person name="Terakita A"/>
            <person name="Kuratani S"/>
            <person name="Sato K"/>
            <person name="Hyodo S Kuraku.S."/>
        </authorList>
    </citation>
    <scope>NUCLEOTIDE SEQUENCE [LARGE SCALE GENOMIC DNA]</scope>
</reference>
<feature type="transmembrane region" description="Helical" evidence="13">
    <location>
        <begin position="65"/>
        <end position="87"/>
    </location>
</feature>
<feature type="transmembrane region" description="Helical" evidence="13">
    <location>
        <begin position="301"/>
        <end position="320"/>
    </location>
</feature>
<evidence type="ECO:0000259" key="14">
    <source>
        <dbReference type="PROSITE" id="PS50262"/>
    </source>
</evidence>
<dbReference type="EMBL" id="BEZZ01112171">
    <property type="protein sequence ID" value="GCC43915.1"/>
    <property type="molecule type" value="Genomic_DNA"/>
</dbReference>
<protein>
    <recommendedName>
        <fullName evidence="14">G-protein coupled receptors family 1 profile domain-containing protein</fullName>
    </recommendedName>
</protein>
<keyword evidence="4 13" id="KW-1133">Transmembrane helix</keyword>
<evidence type="ECO:0000256" key="4">
    <source>
        <dbReference type="ARBA" id="ARBA00022989"/>
    </source>
</evidence>
<dbReference type="PANTHER" id="PTHR24225">
    <property type="entry name" value="CHEMOTACTIC RECEPTOR"/>
    <property type="match status" value="1"/>
</dbReference>
<dbReference type="AlphaFoldDB" id="A0A401TMP9"/>
<comment type="subcellular location">
    <subcellularLocation>
        <location evidence="1">Cell membrane</location>
        <topology evidence="1">Multi-pass membrane protein</topology>
    </subcellularLocation>
</comment>
<evidence type="ECO:0000256" key="1">
    <source>
        <dbReference type="ARBA" id="ARBA00004651"/>
    </source>
</evidence>
<dbReference type="PROSITE" id="PS00237">
    <property type="entry name" value="G_PROTEIN_RECEP_F1_1"/>
    <property type="match status" value="1"/>
</dbReference>
<dbReference type="STRING" id="137246.A0A401TMP9"/>
<dbReference type="GO" id="GO:0004930">
    <property type="term" value="F:G protein-coupled receptor activity"/>
    <property type="evidence" value="ECO:0007669"/>
    <property type="project" value="UniProtKB-KW"/>
</dbReference>
<dbReference type="OMA" id="LWRMRHK"/>
<evidence type="ECO:0000256" key="5">
    <source>
        <dbReference type="ARBA" id="ARBA00023040"/>
    </source>
</evidence>
<evidence type="ECO:0000256" key="2">
    <source>
        <dbReference type="ARBA" id="ARBA00022475"/>
    </source>
</evidence>
<organism evidence="15 16">
    <name type="scientific">Chiloscyllium punctatum</name>
    <name type="common">Brownbanded bambooshark</name>
    <name type="synonym">Hemiscyllium punctatum</name>
    <dbReference type="NCBI Taxonomy" id="137246"/>
    <lineage>
        <taxon>Eukaryota</taxon>
        <taxon>Metazoa</taxon>
        <taxon>Chordata</taxon>
        <taxon>Craniata</taxon>
        <taxon>Vertebrata</taxon>
        <taxon>Chondrichthyes</taxon>
        <taxon>Elasmobranchii</taxon>
        <taxon>Galeomorphii</taxon>
        <taxon>Galeoidea</taxon>
        <taxon>Orectolobiformes</taxon>
        <taxon>Hemiscylliidae</taxon>
        <taxon>Chiloscyllium</taxon>
    </lineage>
</organism>
<dbReference type="GO" id="GO:0006954">
    <property type="term" value="P:inflammatory response"/>
    <property type="evidence" value="ECO:0007669"/>
    <property type="project" value="TreeGrafter"/>
</dbReference>
<dbReference type="InterPro" id="IPR017452">
    <property type="entry name" value="GPCR_Rhodpsn_7TM"/>
</dbReference>
<keyword evidence="2" id="KW-1003">Cell membrane</keyword>
<evidence type="ECO:0000256" key="3">
    <source>
        <dbReference type="ARBA" id="ARBA00022692"/>
    </source>
</evidence>
<dbReference type="InterPro" id="IPR000826">
    <property type="entry name" value="Formyl_rcpt-rel"/>
</dbReference>
<dbReference type="PROSITE" id="PS50262">
    <property type="entry name" value="G_PROTEIN_RECEP_F1_2"/>
    <property type="match status" value="1"/>
</dbReference>
<dbReference type="InterPro" id="IPR000276">
    <property type="entry name" value="GPCR_Rhodpsn"/>
</dbReference>
<keyword evidence="3 12" id="KW-0812">Transmembrane</keyword>
<dbReference type="GO" id="GO:0004875">
    <property type="term" value="F:complement receptor activity"/>
    <property type="evidence" value="ECO:0007669"/>
    <property type="project" value="TreeGrafter"/>
</dbReference>
<feature type="transmembrane region" description="Helical" evidence="13">
    <location>
        <begin position="260"/>
        <end position="281"/>
    </location>
</feature>
<evidence type="ECO:0000256" key="9">
    <source>
        <dbReference type="ARBA" id="ARBA00023180"/>
    </source>
</evidence>
<keyword evidence="16" id="KW-1185">Reference proteome</keyword>
<dbReference type="Proteomes" id="UP000287033">
    <property type="component" value="Unassembled WGS sequence"/>
</dbReference>
<keyword evidence="6 13" id="KW-0472">Membrane</keyword>
<evidence type="ECO:0000256" key="6">
    <source>
        <dbReference type="ARBA" id="ARBA00023136"/>
    </source>
</evidence>
<evidence type="ECO:0000256" key="11">
    <source>
        <dbReference type="ARBA" id="ARBA00025736"/>
    </source>
</evidence>
<sequence length="328" mass="36596">MDSDWSLWANGSHGDDHPSRNDRVPRVMHIITVVLFLVTFALGVLGNGLVLWVTAFRMRRTVNTVWYFSLAMADFPFTLLLPLSAAYQVLGTHWPFGLAMCKLTSGLSVLTMFASVLTLVAISVDRCVVVVFPVWSQNRRGPGLAVLACALVWFLSIVLSLPTFLYRDTFQEDNNTICFTNFLTAKEEASLELIEDEDEEAWAAIDALMASRFFWFSLSRILGGFVIPFTVIGVSYAILCLRLRHHRLASRPGGSKPFRIMAAVVTAFLVCWLPYHAILLTEICLPVGEPLPLALELATPLASGLAALNSCLNPLLYVWVGRHFRFRL</sequence>
<dbReference type="GO" id="GO:0007200">
    <property type="term" value="P:phospholipase C-activating G protein-coupled receptor signaling pathway"/>
    <property type="evidence" value="ECO:0007669"/>
    <property type="project" value="TreeGrafter"/>
</dbReference>
<feature type="domain" description="G-protein coupled receptors family 1 profile" evidence="14">
    <location>
        <begin position="46"/>
        <end position="317"/>
    </location>
</feature>
<proteinExistence type="inferred from homology"/>
<evidence type="ECO:0000256" key="7">
    <source>
        <dbReference type="ARBA" id="ARBA00023157"/>
    </source>
</evidence>
<feature type="transmembrane region" description="Helical" evidence="13">
    <location>
        <begin position="213"/>
        <end position="239"/>
    </location>
</feature>
<name>A0A401TMP9_CHIPU</name>
<dbReference type="Pfam" id="PF00001">
    <property type="entry name" value="7tm_1"/>
    <property type="match status" value="2"/>
</dbReference>
<accession>A0A401TMP9</accession>
<dbReference type="SUPFAM" id="SSF81321">
    <property type="entry name" value="Family A G protein-coupled receptor-like"/>
    <property type="match status" value="1"/>
</dbReference>
<comment type="similarity">
    <text evidence="12">Belongs to the G-protein coupled receptor 1 family.</text>
</comment>
<evidence type="ECO:0000256" key="12">
    <source>
        <dbReference type="RuleBase" id="RU000688"/>
    </source>
</evidence>
<dbReference type="OrthoDB" id="6088892at2759"/>
<dbReference type="PRINTS" id="PR00237">
    <property type="entry name" value="GPCRRHODOPSN"/>
</dbReference>
<evidence type="ECO:0000313" key="15">
    <source>
        <dbReference type="EMBL" id="GCC43915.1"/>
    </source>
</evidence>
<keyword evidence="8 12" id="KW-0675">Receptor</keyword>
<keyword evidence="9" id="KW-0325">Glycoprotein</keyword>
<feature type="transmembrane region" description="Helical" evidence="13">
    <location>
        <begin position="107"/>
        <end position="132"/>
    </location>
</feature>
<dbReference type="GO" id="GO:0005886">
    <property type="term" value="C:plasma membrane"/>
    <property type="evidence" value="ECO:0007669"/>
    <property type="project" value="UniProtKB-SubCell"/>
</dbReference>
<keyword evidence="10 12" id="KW-0807">Transducer</keyword>
<gene>
    <name evidence="15" type="ORF">chiPu_0027738</name>
</gene>
<keyword evidence="5 12" id="KW-0297">G-protein coupled receptor</keyword>